<accession>A0A078K650</accession>
<protein>
    <recommendedName>
        <fullName evidence="7">Fam-b protein</fullName>
    </recommendedName>
</protein>
<dbReference type="VEuPathDB" id="PlasmoDB:Py17XNL_001105701"/>
<feature type="transmembrane region" description="Helical" evidence="1">
    <location>
        <begin position="352"/>
        <end position="373"/>
    </location>
</feature>
<evidence type="ECO:0000313" key="4">
    <source>
        <dbReference type="EMBL" id="VTZ79579.1"/>
    </source>
</evidence>
<dbReference type="EMBL" id="LK934639">
    <property type="protein sequence ID" value="CDU18994.1"/>
    <property type="molecule type" value="Genomic_DNA"/>
</dbReference>
<keyword evidence="1" id="KW-0472">Membrane</keyword>
<reference evidence="4" key="4">
    <citation type="submission" date="2019-05" db="EMBL/GenBank/DDBJ databases">
        <authorList>
            <consortium name="Pathogen Informatics"/>
        </authorList>
    </citation>
    <scope>NUCLEOTIDE SEQUENCE</scope>
    <source>
        <strain evidence="4">17X</strain>
    </source>
</reference>
<dbReference type="AlphaFoldDB" id="A0A078K650"/>
<dbReference type="KEGG" id="pyo:PY17X_1130700"/>
<feature type="signal peptide" evidence="2">
    <location>
        <begin position="1"/>
        <end position="28"/>
    </location>
</feature>
<dbReference type="OMA" id="SYYENIM"/>
<organism evidence="3 6">
    <name type="scientific">Plasmodium yoelii</name>
    <dbReference type="NCBI Taxonomy" id="5861"/>
    <lineage>
        <taxon>Eukaryota</taxon>
        <taxon>Sar</taxon>
        <taxon>Alveolata</taxon>
        <taxon>Apicomplexa</taxon>
        <taxon>Aconoidasida</taxon>
        <taxon>Haemosporida</taxon>
        <taxon>Plasmodiidae</taxon>
        <taxon>Plasmodium</taxon>
        <taxon>Plasmodium (Vinckeia)</taxon>
    </lineage>
</organism>
<keyword evidence="2" id="KW-0732">Signal</keyword>
<proteinExistence type="predicted"/>
<evidence type="ECO:0000256" key="1">
    <source>
        <dbReference type="SAM" id="Phobius"/>
    </source>
</evidence>
<dbReference type="VEuPathDB" id="PlasmoDB:PY17X_1130700"/>
<dbReference type="Proteomes" id="UP000072904">
    <property type="component" value="Chromosome 11"/>
</dbReference>
<reference evidence="5 6" key="1">
    <citation type="journal article" date="2014" name="BMC Biol.">
        <title>A comprehensive evaluation of rodent malaria parasite genomes and gene expression.</title>
        <authorList>
            <person name="Otto T.D."/>
            <person name="Bohme U."/>
            <person name="Jackson A.P."/>
            <person name="Hunt M."/>
            <person name="Franke-Fayard B."/>
            <person name="Hoeijmakers W.A."/>
            <person name="Religa A.A."/>
            <person name="Robertson L."/>
            <person name="Sanders M."/>
            <person name="Ogun S.A."/>
            <person name="Cunningham D."/>
            <person name="Erhart A."/>
            <person name="Billker O."/>
            <person name="Khan S.M."/>
            <person name="Stunnenberg H.G."/>
            <person name="Langhorne J."/>
            <person name="Holder A.A."/>
            <person name="Waters A.P."/>
            <person name="Newbold C.I."/>
            <person name="Pain A."/>
            <person name="Berriman M."/>
            <person name="Janse C.J."/>
        </authorList>
    </citation>
    <scope>NUCLEOTIDE SEQUENCE [LARGE SCALE GENOMIC DNA]</scope>
    <source>
        <strain evidence="4 5">17X</strain>
        <strain evidence="3 6">YM</strain>
    </source>
</reference>
<dbReference type="Proteomes" id="UP000072874">
    <property type="component" value="Chromosome 11"/>
</dbReference>
<dbReference type="EMBL" id="LM993665">
    <property type="protein sequence ID" value="VTZ79579.1"/>
    <property type="molecule type" value="Genomic_DNA"/>
</dbReference>
<sequence>MRMRKNLRIFISPIIWVILLIQQQLTKSSYLDIQILNDDFFNDIMQPMFTGIENHLTINDNYKLNKRNKKNNPIQDDITILTNMLAEIIPTAYAIYSLDINEELEKNKDNMTNQDNIKIIKDSNNTLANDYVHFLNFYDFANIYDKEINNAISKNFNAIKPIKGCEEDIKNHNCHKDNVLKCITLKKDNLSERCKRSLNNSLLYSCSDVINKYCEDFSKFSIVHKCLKQNYNHLNNNCINLLSYYESIMQKLHKIKNKPYNNQNHFILEKSKGKDNTTHSNNMLSSTSVSTKLNHNNNNDKNNQYNMPNHNLNMPVEGFAEKLRKRYGYYIHQPINYSSILDFNFPNYQFKYFLYFIGLLFFSFLLYILFISIKKYCMTEKKYIFGKHDNTKII</sequence>
<evidence type="ECO:0008006" key="7">
    <source>
        <dbReference type="Google" id="ProtNLM"/>
    </source>
</evidence>
<evidence type="ECO:0000313" key="3">
    <source>
        <dbReference type="EMBL" id="CDU18994.1"/>
    </source>
</evidence>
<evidence type="ECO:0000256" key="2">
    <source>
        <dbReference type="SAM" id="SignalP"/>
    </source>
</evidence>
<keyword evidence="1" id="KW-0812">Transmembrane</keyword>
<reference evidence="4" key="3">
    <citation type="submission" date="2014-05" db="EMBL/GenBank/DDBJ databases">
        <authorList>
            <person name="Aslett M.A."/>
            <person name="De Silva N."/>
        </authorList>
    </citation>
    <scope>NUCLEOTIDE SEQUENCE</scope>
    <source>
        <strain evidence="4">17X</strain>
    </source>
</reference>
<gene>
    <name evidence="4" type="ORF">PY17X_1130700</name>
    <name evidence="3" type="ORF">PYYM_1131500</name>
</gene>
<dbReference type="GeneID" id="34859985"/>
<reference evidence="3" key="2">
    <citation type="submission" date="2014-05" db="EMBL/GenBank/DDBJ databases">
        <authorList>
            <person name="Aslett A.Martin."/>
            <person name="De Silva Nishadi"/>
        </authorList>
    </citation>
    <scope>NUCLEOTIDE SEQUENCE</scope>
    <source>
        <strain evidence="3">YM</strain>
    </source>
</reference>
<feature type="chain" id="PRO_5014502050" description="Fam-b protein" evidence="2">
    <location>
        <begin position="29"/>
        <end position="394"/>
    </location>
</feature>
<evidence type="ECO:0000313" key="5">
    <source>
        <dbReference type="Proteomes" id="UP000072874"/>
    </source>
</evidence>
<evidence type="ECO:0000313" key="6">
    <source>
        <dbReference type="Proteomes" id="UP000072904"/>
    </source>
</evidence>
<dbReference type="OrthoDB" id="385278at2759"/>
<name>A0A078K650_PLAYE</name>
<dbReference type="RefSeq" id="XP_022812438.1">
    <property type="nucleotide sequence ID" value="XM_022956551.1"/>
</dbReference>
<keyword evidence="1" id="KW-1133">Transmembrane helix</keyword>
<dbReference type="VEuPathDB" id="PlasmoDB:PYYM_1131500"/>